<protein>
    <submittedName>
        <fullName evidence="1">SCO6880 family protein</fullName>
    </submittedName>
</protein>
<name>A0ABW5VYQ0_9MICO</name>
<organism evidence="1 2">
    <name type="scientific">Promicromonospora vindobonensis</name>
    <dbReference type="NCBI Taxonomy" id="195748"/>
    <lineage>
        <taxon>Bacteria</taxon>
        <taxon>Bacillati</taxon>
        <taxon>Actinomycetota</taxon>
        <taxon>Actinomycetes</taxon>
        <taxon>Micrococcales</taxon>
        <taxon>Promicromonosporaceae</taxon>
        <taxon>Promicromonospora</taxon>
    </lineage>
</organism>
<reference evidence="2" key="1">
    <citation type="journal article" date="2019" name="Int. J. Syst. Evol. Microbiol.">
        <title>The Global Catalogue of Microorganisms (GCM) 10K type strain sequencing project: providing services to taxonomists for standard genome sequencing and annotation.</title>
        <authorList>
            <consortium name="The Broad Institute Genomics Platform"/>
            <consortium name="The Broad Institute Genome Sequencing Center for Infectious Disease"/>
            <person name="Wu L."/>
            <person name="Ma J."/>
        </authorList>
    </citation>
    <scope>NUCLEOTIDE SEQUENCE [LARGE SCALE GENOMIC DNA]</scope>
    <source>
        <strain evidence="2">CCM 7044</strain>
    </source>
</reference>
<gene>
    <name evidence="1" type="ORF">ACFS27_22660</name>
</gene>
<keyword evidence="2" id="KW-1185">Reference proteome</keyword>
<dbReference type="Proteomes" id="UP001597479">
    <property type="component" value="Unassembled WGS sequence"/>
</dbReference>
<evidence type="ECO:0000313" key="1">
    <source>
        <dbReference type="EMBL" id="MFD2796380.1"/>
    </source>
</evidence>
<dbReference type="RefSeq" id="WP_377187857.1">
    <property type="nucleotide sequence ID" value="NZ_JBHUOG010000002.1"/>
</dbReference>
<comment type="caution">
    <text evidence="1">The sequence shown here is derived from an EMBL/GenBank/DDBJ whole genome shotgun (WGS) entry which is preliminary data.</text>
</comment>
<dbReference type="NCBIfam" id="NF042935">
    <property type="entry name" value="SCO6880_fam"/>
    <property type="match status" value="1"/>
</dbReference>
<proteinExistence type="predicted"/>
<sequence length="112" mass="12082">MERCTCPAARQLRRKKTDCITQAAQRARVGQIEGVNQVVEYDDVLTQEAELAAGHGVLRATGLITVRAPDLDALDHDVAALEQAAIQAGCETWRLCERQSLALARTPSAGPT</sequence>
<dbReference type="InterPro" id="IPR049978">
    <property type="entry name" value="SCO6880-like"/>
</dbReference>
<dbReference type="EMBL" id="JBHUOG010000002">
    <property type="protein sequence ID" value="MFD2796380.1"/>
    <property type="molecule type" value="Genomic_DNA"/>
</dbReference>
<accession>A0ABW5VYQ0</accession>
<evidence type="ECO:0000313" key="2">
    <source>
        <dbReference type="Proteomes" id="UP001597479"/>
    </source>
</evidence>